<reference evidence="2 3" key="1">
    <citation type="submission" date="2024-04" db="EMBL/GenBank/DDBJ databases">
        <title>Luteolibacter sp. isolated from soil.</title>
        <authorList>
            <person name="An J."/>
        </authorList>
    </citation>
    <scope>NUCLEOTIDE SEQUENCE [LARGE SCALE GENOMIC DNA]</scope>
    <source>
        <strain evidence="2 3">Y139</strain>
    </source>
</reference>
<evidence type="ECO:0000313" key="3">
    <source>
        <dbReference type="Proteomes" id="UP001371305"/>
    </source>
</evidence>
<evidence type="ECO:0000313" key="2">
    <source>
        <dbReference type="EMBL" id="MEK7950159.1"/>
    </source>
</evidence>
<feature type="compositionally biased region" description="Polar residues" evidence="1">
    <location>
        <begin position="38"/>
        <end position="50"/>
    </location>
</feature>
<proteinExistence type="predicted"/>
<feature type="region of interest" description="Disordered" evidence="1">
    <location>
        <begin position="24"/>
        <end position="53"/>
    </location>
</feature>
<feature type="region of interest" description="Disordered" evidence="1">
    <location>
        <begin position="248"/>
        <end position="270"/>
    </location>
</feature>
<keyword evidence="3" id="KW-1185">Reference proteome</keyword>
<sequence length="270" mass="29287">MNTPTLGPVLGLCVLISAICHGELGPQEPPSKDDTTPPAASQAKTPQSDAPYSDKFGALKETMSLDKIRTTEIEKLNEERRSIVASIAKEKGVKESEILAEFYKKWPDTNSILGRAYLKNPEIAVGSFILGLEGTARSIALISYASSLSRKDELGGLRKMYELVPPGKDRAQISSKLILTTCRLQGLELALRVLVELDHPDEKKAALMGLRANLSTAIKSPSEDDLKRIHQVAKDMGYERLVPVTILPPNDEADKGIPPSGPADAPVKDH</sequence>
<accession>A0ABU9AR26</accession>
<evidence type="ECO:0008006" key="4">
    <source>
        <dbReference type="Google" id="ProtNLM"/>
    </source>
</evidence>
<organism evidence="2 3">
    <name type="scientific">Luteolibacter soli</name>
    <dbReference type="NCBI Taxonomy" id="3135280"/>
    <lineage>
        <taxon>Bacteria</taxon>
        <taxon>Pseudomonadati</taxon>
        <taxon>Verrucomicrobiota</taxon>
        <taxon>Verrucomicrobiia</taxon>
        <taxon>Verrucomicrobiales</taxon>
        <taxon>Verrucomicrobiaceae</taxon>
        <taxon>Luteolibacter</taxon>
    </lineage>
</organism>
<protein>
    <recommendedName>
        <fullName evidence="4">HEAT repeat domain-containing protein</fullName>
    </recommendedName>
</protein>
<dbReference type="RefSeq" id="WP_341403574.1">
    <property type="nucleotide sequence ID" value="NZ_JBBUKT010000002.1"/>
</dbReference>
<gene>
    <name evidence="2" type="ORF">WKV53_06620</name>
</gene>
<name>A0ABU9AR26_9BACT</name>
<evidence type="ECO:0000256" key="1">
    <source>
        <dbReference type="SAM" id="MobiDB-lite"/>
    </source>
</evidence>
<comment type="caution">
    <text evidence="2">The sequence shown here is derived from an EMBL/GenBank/DDBJ whole genome shotgun (WGS) entry which is preliminary data.</text>
</comment>
<dbReference type="Proteomes" id="UP001371305">
    <property type="component" value="Unassembled WGS sequence"/>
</dbReference>
<dbReference type="EMBL" id="JBBUKT010000002">
    <property type="protein sequence ID" value="MEK7950159.1"/>
    <property type="molecule type" value="Genomic_DNA"/>
</dbReference>